<dbReference type="WBParaSite" id="maker-unitig_24796-snap-gene-0.2-mRNA-1">
    <property type="protein sequence ID" value="maker-unitig_24796-snap-gene-0.2-mRNA-1"/>
    <property type="gene ID" value="maker-unitig_24796-snap-gene-0.2"/>
</dbReference>
<feature type="region of interest" description="Disordered" evidence="1">
    <location>
        <begin position="608"/>
        <end position="644"/>
    </location>
</feature>
<dbReference type="AlphaFoldDB" id="A0A1I8F8P6"/>
<feature type="region of interest" description="Disordered" evidence="1">
    <location>
        <begin position="16"/>
        <end position="55"/>
    </location>
</feature>
<dbReference type="Proteomes" id="UP000095280">
    <property type="component" value="Unplaced"/>
</dbReference>
<name>A0A1I8F8P6_9PLAT</name>
<feature type="compositionally biased region" description="Gly residues" evidence="1">
    <location>
        <begin position="632"/>
        <end position="644"/>
    </location>
</feature>
<organism evidence="2 3">
    <name type="scientific">Macrostomum lignano</name>
    <dbReference type="NCBI Taxonomy" id="282301"/>
    <lineage>
        <taxon>Eukaryota</taxon>
        <taxon>Metazoa</taxon>
        <taxon>Spiralia</taxon>
        <taxon>Lophotrochozoa</taxon>
        <taxon>Platyhelminthes</taxon>
        <taxon>Rhabditophora</taxon>
        <taxon>Macrostomorpha</taxon>
        <taxon>Macrostomida</taxon>
        <taxon>Macrostomidae</taxon>
        <taxon>Macrostomum</taxon>
    </lineage>
</organism>
<proteinExistence type="predicted"/>
<reference evidence="3" key="1">
    <citation type="submission" date="2016-11" db="UniProtKB">
        <authorList>
            <consortium name="WormBaseParasite"/>
        </authorList>
    </citation>
    <scope>IDENTIFICATION</scope>
</reference>
<keyword evidence="2" id="KW-1185">Reference proteome</keyword>
<evidence type="ECO:0000313" key="2">
    <source>
        <dbReference type="Proteomes" id="UP000095280"/>
    </source>
</evidence>
<protein>
    <submittedName>
        <fullName evidence="3">Tensin 3</fullName>
    </submittedName>
</protein>
<evidence type="ECO:0000313" key="3">
    <source>
        <dbReference type="WBParaSite" id="maker-unitig_24796-snap-gene-0.2-mRNA-1"/>
    </source>
</evidence>
<sequence>CVRHHAGGKEFLELFQKPGHAQPGGSERARRSAAEGGGGGGPGSAHEASVPTGADQPPPKCRYCLVFEGSKPAARDLLRDRTGATGALLKGASLWYTIALLRQFSGTHPFAPPVLWYTIALLRQFSGTPSLCSPVSLYTIALLRQFFCVHHRFAPHYLVHHRSCSRQYSRTPSFAPPVLLYTIALIRSQFFGTPSLCSASTRSHYRFAPPVLWYTIRFAPCQLHLEHDIPERVELSVFADSQRLHSLAFNFTPDPLLGVAADIADKFPLVPESLSSLASGGQAAADTDRRLCAALRKCGRLADAAPRRASRTEGSRRRGGPPFHCLAEAGWLESLAQLLRLTGQPEFWLLGQPEPEGGRTAVQLLRERRFRSLLASPRPLRACCSNSWTAGEPPAGPGGLVVVKVRSWRTPSGADLVFMTTNKEKADTPLEQDLSIFPHLEVGHSTPTKETACAQTEVGRSIEDLSGQPDSLRGSSGLSLRLRPLRRDRLACPSCSTHRPMRCGHFSSKQQQQQLEHASWSISTSSLMRMRPACRQPGRQQTMRRFQHPSQTRAPESWDGGGRHRWRASLTTRAAACLGSAAEPTLAVGRHAFYRTVSSLAAATQNCEASSGTGRSGRASCPGERAATGQRRGSGGGKIKGGGSRLATYEHSWRIANCRVCRRLRGPPERRLPLVCAVTVPCLPPMGKPSRLRRCCPRCHCLRDLITAAARSSSLRRLAEVSEEPFRD</sequence>
<evidence type="ECO:0000256" key="1">
    <source>
        <dbReference type="SAM" id="MobiDB-lite"/>
    </source>
</evidence>
<feature type="compositionally biased region" description="Low complexity" evidence="1">
    <location>
        <begin position="609"/>
        <end position="620"/>
    </location>
</feature>
<accession>A0A1I8F8P6</accession>